<protein>
    <submittedName>
        <fullName evidence="1">11863_t:CDS:1</fullName>
    </submittedName>
</protein>
<sequence length="1262" mass="145849">MEEAEESLIKLLKLNYSFYYENRNFVLSQPIIDGGKLTLEKYIDDLFIYQRIQDDAKIFETTWELFEKTFSNLIDKSSKSQKKSNFSENDVKLLIPILKITYISKPVTSFQQTINGKFLFEEVLAGGALIIKNISEYSYDSLNQLKARIVCSINEFRWGHKNLFKEAGSKLPLIEDLAGNRFDNMEMLRKYIQELYEFKTISVISYEKLMSLYACLDVKKQQEIGILKSCPDHFDKRLVPDISGYHEEISMKNWIGSNNIYMQLLKWIKQYQLDHGLVINSTGLVPSTKPAIELMTEPSVKFLNSTKMLNISYIATQKDLFYKTNYIDIFNNSQNILDGIPFVNSIIDTSPVNYIQCDVIYEQILLTIIKDRIKPSTELEAVIIKALKEENPYDELEKIFKEYGQIFCLNFIMGERLTRLNGFSYVEQESLAKITINGFQKITNCYEVFDEWKNLLSKHQMDSTRFYSFNSNSNISVNNIDDIDQCLNAIPKNLDSWNVINRLQLIPLYKILNDNLQKEIEILLSNEERILMEGVSKLKNNKIRYYNENFGFQLKSDNYQVIGLVISNNSIRSDLNVRFQMLTVSGFSAIIEDIDNKDTTEETIHGDLAIYWILIGKPLSVKYFSQKTRNMRVLTGQSYYKLDEPDEINSIQGSKPDEINVEQKNNSYESKPEEQLETYLKEQNIKIFEYSQFSDRKYIGRGGYADVYSATFQGQIYALKIFNNNLSFNENEFKNFKRELKCLYKVDHSNIVKFHGISIVELDKLSEETTVEFIINNINRQSSEPDEINSIQGSEPDEFNSIQDSEPDEINSIQGSEPDEINVEQKNNNYKSKPEEYSEQLETYLKEHNIKKFEYSQCSDLKRIGKGGYAVVYSATFQGQIYALKSLNNYNLSFDENYFKIFKRELKCLYKVDHFNIVKFHGISRVELDKLSEETTVEFIINNINRQSSEPDEINVEQKNDNYESKPEGIMSVKILSEYSEQLETYLKEHNIKKFEYSQCSDLKRIGKGGYAVVYSATFQGQIYALKCLNNNLSFNENKFKNFKREVDHSNIVKFHGISRVELDKLSEETTVEFIINNINKDLGQINPIQSSEPDDINSTLSSSEHDEINVEQKNNNYKSKPEDVVGHDLQGNHAIPQSPHSQINHQGQINQGKNIGNIDHHEHEQQQYSHSSQLEADFKRSKPYLTCMGKNIVYCGGLGIDPKLLAGILNTSSGRCWSSDTYNPCPSRDYEDGFVNTLMTKDMGLAINAANETQATIILGA</sequence>
<evidence type="ECO:0000313" key="1">
    <source>
        <dbReference type="EMBL" id="CAG8466317.1"/>
    </source>
</evidence>
<keyword evidence="2" id="KW-1185">Reference proteome</keyword>
<feature type="non-terminal residue" evidence="1">
    <location>
        <position position="1262"/>
    </location>
</feature>
<dbReference type="EMBL" id="CAJVPM010001392">
    <property type="protein sequence ID" value="CAG8466317.1"/>
    <property type="molecule type" value="Genomic_DNA"/>
</dbReference>
<name>A0ACA9KDK4_9GLOM</name>
<evidence type="ECO:0000313" key="2">
    <source>
        <dbReference type="Proteomes" id="UP000789860"/>
    </source>
</evidence>
<dbReference type="Proteomes" id="UP000789860">
    <property type="component" value="Unassembled WGS sequence"/>
</dbReference>
<organism evidence="1 2">
    <name type="scientific">Scutellospora calospora</name>
    <dbReference type="NCBI Taxonomy" id="85575"/>
    <lineage>
        <taxon>Eukaryota</taxon>
        <taxon>Fungi</taxon>
        <taxon>Fungi incertae sedis</taxon>
        <taxon>Mucoromycota</taxon>
        <taxon>Glomeromycotina</taxon>
        <taxon>Glomeromycetes</taxon>
        <taxon>Diversisporales</taxon>
        <taxon>Gigasporaceae</taxon>
        <taxon>Scutellospora</taxon>
    </lineage>
</organism>
<accession>A0ACA9KDK4</accession>
<comment type="caution">
    <text evidence="1">The sequence shown here is derived from an EMBL/GenBank/DDBJ whole genome shotgun (WGS) entry which is preliminary data.</text>
</comment>
<gene>
    <name evidence="1" type="ORF">SCALOS_LOCUS1837</name>
</gene>
<proteinExistence type="predicted"/>
<reference evidence="1" key="1">
    <citation type="submission" date="2021-06" db="EMBL/GenBank/DDBJ databases">
        <authorList>
            <person name="Kallberg Y."/>
            <person name="Tangrot J."/>
            <person name="Rosling A."/>
        </authorList>
    </citation>
    <scope>NUCLEOTIDE SEQUENCE</scope>
    <source>
        <strain evidence="1">AU212A</strain>
    </source>
</reference>